<dbReference type="InterPro" id="IPR022516">
    <property type="entry name" value="CHP03798_Ocin"/>
</dbReference>
<protein>
    <submittedName>
        <fullName evidence="2">Nif11-like leader peptide family natural product</fullName>
    </submittedName>
</protein>
<dbReference type="AlphaFoldDB" id="A0A6N7QQC8"/>
<name>A0A6N7QQC8_9GAMM</name>
<evidence type="ECO:0000313" key="3">
    <source>
        <dbReference type="Proteomes" id="UP000433788"/>
    </source>
</evidence>
<dbReference type="EMBL" id="WJPP01000001">
    <property type="protein sequence ID" value="MRH77593.1"/>
    <property type="molecule type" value="Genomic_DNA"/>
</dbReference>
<organism evidence="2 3">
    <name type="scientific">Spiribacter salilacus</name>
    <dbReference type="NCBI Taxonomy" id="2664894"/>
    <lineage>
        <taxon>Bacteria</taxon>
        <taxon>Pseudomonadati</taxon>
        <taxon>Pseudomonadota</taxon>
        <taxon>Gammaproteobacteria</taxon>
        <taxon>Chromatiales</taxon>
        <taxon>Ectothiorhodospiraceae</taxon>
        <taxon>Spiribacter</taxon>
    </lineage>
</organism>
<keyword evidence="3" id="KW-1185">Reference proteome</keyword>
<dbReference type="InterPro" id="IPR012903">
    <property type="entry name" value="Nif11"/>
</dbReference>
<sequence>MSEQTVKTFLSQLSNDPTLREQLSATLANVEDSATSETVIAFATEAGFDISAEDLEWLNNALSDDALSDEALDEVSGGWLGATAYALQKIEPQLNYGKNKNALNPFKKDFWKPIG</sequence>
<proteinExistence type="predicted"/>
<dbReference type="Pfam" id="PF07862">
    <property type="entry name" value="Nif11"/>
    <property type="match status" value="1"/>
</dbReference>
<feature type="domain" description="Nif11" evidence="1">
    <location>
        <begin position="1"/>
        <end position="55"/>
    </location>
</feature>
<dbReference type="NCBIfam" id="TIGR03798">
    <property type="entry name" value="leader_Nif11"/>
    <property type="match status" value="1"/>
</dbReference>
<dbReference type="RefSeq" id="WP_153718631.1">
    <property type="nucleotide sequence ID" value="NZ_WJPP01000001.1"/>
</dbReference>
<dbReference type="Proteomes" id="UP000433788">
    <property type="component" value="Unassembled WGS sequence"/>
</dbReference>
<evidence type="ECO:0000313" key="2">
    <source>
        <dbReference type="EMBL" id="MRH77593.1"/>
    </source>
</evidence>
<gene>
    <name evidence="2" type="ORF">GH984_02615</name>
</gene>
<accession>A0A6N7QQC8</accession>
<comment type="caution">
    <text evidence="2">The sequence shown here is derived from an EMBL/GenBank/DDBJ whole genome shotgun (WGS) entry which is preliminary data.</text>
</comment>
<reference evidence="2 3" key="1">
    <citation type="submission" date="2019-11" db="EMBL/GenBank/DDBJ databases">
        <authorList>
            <person name="Zhang X.Y."/>
        </authorList>
    </citation>
    <scope>NUCLEOTIDE SEQUENCE [LARGE SCALE GENOMIC DNA]</scope>
    <source>
        <strain evidence="2 3">C176</strain>
    </source>
</reference>
<evidence type="ECO:0000259" key="1">
    <source>
        <dbReference type="Pfam" id="PF07862"/>
    </source>
</evidence>